<gene>
    <name evidence="4" type="ORF">Q8A70_24185</name>
</gene>
<evidence type="ECO:0000256" key="1">
    <source>
        <dbReference type="ARBA" id="ARBA00001933"/>
    </source>
</evidence>
<dbReference type="InterPro" id="IPR005814">
    <property type="entry name" value="Aminotrans_3"/>
</dbReference>
<keyword evidence="5" id="KW-1185">Reference proteome</keyword>
<name>A0ABU0YSW4_9PROT</name>
<dbReference type="RefSeq" id="WP_379960560.1">
    <property type="nucleotide sequence ID" value="NZ_JAUYVI010000008.1"/>
</dbReference>
<evidence type="ECO:0000256" key="3">
    <source>
        <dbReference type="RuleBase" id="RU003560"/>
    </source>
</evidence>
<keyword evidence="2 3" id="KW-0663">Pyridoxal phosphate</keyword>
<dbReference type="Proteomes" id="UP001230156">
    <property type="component" value="Unassembled WGS sequence"/>
</dbReference>
<keyword evidence="4" id="KW-0808">Transferase</keyword>
<dbReference type="CDD" id="cd00610">
    <property type="entry name" value="OAT_like"/>
    <property type="match status" value="1"/>
</dbReference>
<dbReference type="SUPFAM" id="SSF53383">
    <property type="entry name" value="PLP-dependent transferases"/>
    <property type="match status" value="1"/>
</dbReference>
<dbReference type="Gene3D" id="3.90.1150.10">
    <property type="entry name" value="Aspartate Aminotransferase, domain 1"/>
    <property type="match status" value="1"/>
</dbReference>
<dbReference type="InterPro" id="IPR015424">
    <property type="entry name" value="PyrdxlP-dep_Trfase"/>
</dbReference>
<dbReference type="PANTHER" id="PTHR43713:SF3">
    <property type="entry name" value="GLUTAMATE-1-SEMIALDEHYDE 2,1-AMINOMUTASE 1, CHLOROPLASTIC-RELATED"/>
    <property type="match status" value="1"/>
</dbReference>
<evidence type="ECO:0000256" key="2">
    <source>
        <dbReference type="ARBA" id="ARBA00022898"/>
    </source>
</evidence>
<dbReference type="Gene3D" id="3.40.640.10">
    <property type="entry name" value="Type I PLP-dependent aspartate aminotransferase-like (Major domain)"/>
    <property type="match status" value="1"/>
</dbReference>
<comment type="caution">
    <text evidence="4">The sequence shown here is derived from an EMBL/GenBank/DDBJ whole genome shotgun (WGS) entry which is preliminary data.</text>
</comment>
<dbReference type="InterPro" id="IPR049704">
    <property type="entry name" value="Aminotrans_3_PPA_site"/>
</dbReference>
<dbReference type="PANTHER" id="PTHR43713">
    <property type="entry name" value="GLUTAMATE-1-SEMIALDEHYDE 2,1-AMINOMUTASE"/>
    <property type="match status" value="1"/>
</dbReference>
<reference evidence="5" key="1">
    <citation type="submission" date="2023-08" db="EMBL/GenBank/DDBJ databases">
        <title>Rhodospirillaceae gen. nov., a novel taxon isolated from the Yangtze River Yuezi River estuary sludge.</title>
        <authorList>
            <person name="Ruan L."/>
        </authorList>
    </citation>
    <scope>NUCLEOTIDE SEQUENCE [LARGE SCALE GENOMIC DNA]</scope>
    <source>
        <strain evidence="5">R-7</strain>
    </source>
</reference>
<comment type="cofactor">
    <cofactor evidence="1">
        <name>pyridoxal 5'-phosphate</name>
        <dbReference type="ChEBI" id="CHEBI:597326"/>
    </cofactor>
</comment>
<protein>
    <submittedName>
        <fullName evidence="4">Aspartate aminotransferase family protein</fullName>
    </submittedName>
</protein>
<evidence type="ECO:0000313" key="5">
    <source>
        <dbReference type="Proteomes" id="UP001230156"/>
    </source>
</evidence>
<accession>A0ABU0YSW4</accession>
<organism evidence="4 5">
    <name type="scientific">Dongia sedimenti</name>
    <dbReference type="NCBI Taxonomy" id="3064282"/>
    <lineage>
        <taxon>Bacteria</taxon>
        <taxon>Pseudomonadati</taxon>
        <taxon>Pseudomonadota</taxon>
        <taxon>Alphaproteobacteria</taxon>
        <taxon>Rhodospirillales</taxon>
        <taxon>Dongiaceae</taxon>
        <taxon>Dongia</taxon>
    </lineage>
</organism>
<dbReference type="InterPro" id="IPR015421">
    <property type="entry name" value="PyrdxlP-dep_Trfase_major"/>
</dbReference>
<dbReference type="GO" id="GO:0008483">
    <property type="term" value="F:transaminase activity"/>
    <property type="evidence" value="ECO:0007669"/>
    <property type="project" value="UniProtKB-KW"/>
</dbReference>
<dbReference type="PROSITE" id="PS00600">
    <property type="entry name" value="AA_TRANSFER_CLASS_3"/>
    <property type="match status" value="1"/>
</dbReference>
<dbReference type="EMBL" id="JAUYVI010000008">
    <property type="protein sequence ID" value="MDQ7250810.1"/>
    <property type="molecule type" value="Genomic_DNA"/>
</dbReference>
<dbReference type="Pfam" id="PF00202">
    <property type="entry name" value="Aminotran_3"/>
    <property type="match status" value="1"/>
</dbReference>
<keyword evidence="4" id="KW-0032">Aminotransferase</keyword>
<proteinExistence type="inferred from homology"/>
<evidence type="ECO:0000313" key="4">
    <source>
        <dbReference type="EMBL" id="MDQ7250810.1"/>
    </source>
</evidence>
<comment type="similarity">
    <text evidence="3">Belongs to the class-III pyridoxal-phosphate-dependent aminotransferase family.</text>
</comment>
<dbReference type="InterPro" id="IPR015422">
    <property type="entry name" value="PyrdxlP-dep_Trfase_small"/>
</dbReference>
<sequence>MSIKVQRRKLDKSRAHFKEAVQHLPLGVSSNFRFWGEDETVFVKHGKGARLWDLDGNEYIDYRLGYGPAILGHCHPEVDAAAREGQSVGTVFALGTEKEVTVAKLIKEMMPAADLVRFSNSGTEAVMAALRLARGYTGKDNYVTFEGSYHGLFDATMWTADPEDMKDQSKDPKVIPYGQGIPQLVRNLFYQVPYNDAQRLEDVLKKHHDSIAAVLIEPILGNCCGIPSKPEFIKAVRALCTKYNVIMIVDEVKTGFRVGRGGAQALYGIEADIFTVAKAVANGYPISAIGGKEEIMRKYGKGVAHGGTYTAQAMSLAAAEKTLTILRDTDALEVIANYGKAMQEGMHKVLTKRGIPHSFTGHHSMSGLFFSAEAPTTYRNWKLSDYTFYDTMAGYLIDMGVMCEPDSREPWFISSAHDQKCLDETLQKFEEAVDLTLDELAKSRHGEDNKLMPGISG</sequence>